<evidence type="ECO:0000256" key="1">
    <source>
        <dbReference type="SAM" id="SignalP"/>
    </source>
</evidence>
<dbReference type="Gene3D" id="2.60.40.10">
    <property type="entry name" value="Immunoglobulins"/>
    <property type="match status" value="2"/>
</dbReference>
<sequence>MALKKIYSIVLFAIGVTCVLPHAAYAGDPTLPINDRSYAARYVSQSIPDPIVIEAGDTRVVDIRFKNIGTAPWSENGSHYISAYTVEPKYRNSEFAGSAWLSPRQTGKVSGTVQPGETGTISIALTAPQTPGVYIERFYLAAENRTWVSGGYFYVKVQVAPKTEKTPTVGEKTETIESAPAAALKAKKIGQNKKSISVVGGESVSLVLIYQNNGAAAWDGYALRASSPTGLASIQKLSFADIKWQSDVLVDSSPETIEPGIVVRKRFTFRAPVEKGVYTASFHLVADGGEMIEGSEAVVSVDVTANAPAQYVAPTFRATPSQSEVAVPSNTYRLAAEPRIRVGVWNVDVGYVLFQSTQDDYDIFTGAIYQGTLPVHTQATLSRKNGQYSLQAEDISIKSPEYIRLIPKKNQHAVFSLLNYERNVGWKGPRNFNTYRGAMEYRLTDDGNDNIYVINDLLFEDYVMGIGENVDSSPVEYLKSQATAQRTYAYYISGTDKHENRFFDVKATTADQLYLGYENERIMPNFVDAVQATRGYMATYDIDANRDTPNEVVITPYFGHTGGRTNSWAEVWGGHKPWLVSVKTEYDAARWSSDYGHGVGMSQADAAMRAKEEGLDWQTLFKYYYTGVDLERWYK</sequence>
<reference evidence="5" key="1">
    <citation type="submission" date="2017-09" db="EMBL/GenBank/DDBJ databases">
        <title>Depth-based differentiation of microbial function through sediment-hosted aquifers and enrichment of novel symbionts in the deep terrestrial subsurface.</title>
        <authorList>
            <person name="Probst A.J."/>
            <person name="Ladd B."/>
            <person name="Jarett J.K."/>
            <person name="Geller-Mcgrath D.E."/>
            <person name="Sieber C.M.K."/>
            <person name="Emerson J.B."/>
            <person name="Anantharaman K."/>
            <person name="Thomas B.C."/>
            <person name="Malmstrom R."/>
            <person name="Stieglmeier M."/>
            <person name="Klingl A."/>
            <person name="Woyke T."/>
            <person name="Ryan C.M."/>
            <person name="Banfield J.F."/>
        </authorList>
    </citation>
    <scope>NUCLEOTIDE SEQUENCE [LARGE SCALE GENOMIC DNA]</scope>
</reference>
<proteinExistence type="predicted"/>
<evidence type="ECO:0000313" key="4">
    <source>
        <dbReference type="EMBL" id="PIT86523.1"/>
    </source>
</evidence>
<dbReference type="InterPro" id="IPR013783">
    <property type="entry name" value="Ig-like_fold"/>
</dbReference>
<protein>
    <recommendedName>
        <fullName evidence="6">Sporulation stage II protein D amidase enhancer LytB N-terminal domain-containing protein</fullName>
    </recommendedName>
</protein>
<keyword evidence="1" id="KW-0732">Signal</keyword>
<evidence type="ECO:0000259" key="3">
    <source>
        <dbReference type="Pfam" id="PF16158"/>
    </source>
</evidence>
<name>A0A2M6W160_9BACT</name>
<dbReference type="Pfam" id="PF16158">
    <property type="entry name" value="N_BRCA1_IG"/>
    <property type="match status" value="1"/>
</dbReference>
<dbReference type="EMBL" id="PFBZ01000114">
    <property type="protein sequence ID" value="PIT86523.1"/>
    <property type="molecule type" value="Genomic_DNA"/>
</dbReference>
<comment type="caution">
    <text evidence="4">The sequence shown here is derived from an EMBL/GenBank/DDBJ whole genome shotgun (WGS) entry which is preliminary data.</text>
</comment>
<evidence type="ECO:0000259" key="2">
    <source>
        <dbReference type="Pfam" id="PF08486"/>
    </source>
</evidence>
<feature type="chain" id="PRO_5014643400" description="Sporulation stage II protein D amidase enhancer LytB N-terminal domain-containing protein" evidence="1">
    <location>
        <begin position="27"/>
        <end position="635"/>
    </location>
</feature>
<evidence type="ECO:0008006" key="6">
    <source>
        <dbReference type="Google" id="ProtNLM"/>
    </source>
</evidence>
<organism evidence="4 5">
    <name type="scientific">Candidatus Magasanikbacteria bacterium CG10_big_fil_rev_8_21_14_0_10_43_6</name>
    <dbReference type="NCBI Taxonomy" id="1974650"/>
    <lineage>
        <taxon>Bacteria</taxon>
        <taxon>Candidatus Magasanikiibacteriota</taxon>
    </lineage>
</organism>
<dbReference type="AlphaFoldDB" id="A0A2M6W160"/>
<dbReference type="InterPro" id="IPR032350">
    <property type="entry name" value="Nbr1_FW"/>
</dbReference>
<dbReference type="Proteomes" id="UP000229362">
    <property type="component" value="Unassembled WGS sequence"/>
</dbReference>
<evidence type="ECO:0000313" key="5">
    <source>
        <dbReference type="Proteomes" id="UP000229362"/>
    </source>
</evidence>
<gene>
    <name evidence="4" type="ORF">COU33_02630</name>
</gene>
<accession>A0A2M6W160</accession>
<dbReference type="Pfam" id="PF08486">
    <property type="entry name" value="SpoIID"/>
    <property type="match status" value="1"/>
</dbReference>
<feature type="domain" description="Nbr1 FW" evidence="3">
    <location>
        <begin position="47"/>
        <end position="159"/>
    </location>
</feature>
<feature type="signal peptide" evidence="1">
    <location>
        <begin position="1"/>
        <end position="26"/>
    </location>
</feature>
<dbReference type="InterPro" id="IPR013693">
    <property type="entry name" value="SpoIID/LytB_N"/>
</dbReference>
<feature type="domain" description="Sporulation stage II protein D amidase enhancer LytB N-terminal" evidence="2">
    <location>
        <begin position="449"/>
        <end position="540"/>
    </location>
</feature>